<gene>
    <name evidence="2" type="ORF">E2C01_045166</name>
</gene>
<evidence type="ECO:0000313" key="3">
    <source>
        <dbReference type="Proteomes" id="UP000324222"/>
    </source>
</evidence>
<reference evidence="2 3" key="1">
    <citation type="submission" date="2019-05" db="EMBL/GenBank/DDBJ databases">
        <title>Another draft genome of Portunus trituberculatus and its Hox gene families provides insights of decapod evolution.</title>
        <authorList>
            <person name="Jeong J.-H."/>
            <person name="Song I."/>
            <person name="Kim S."/>
            <person name="Choi T."/>
            <person name="Kim D."/>
            <person name="Ryu S."/>
            <person name="Kim W."/>
        </authorList>
    </citation>
    <scope>NUCLEOTIDE SEQUENCE [LARGE SCALE GENOMIC DNA]</scope>
    <source>
        <tissue evidence="2">Muscle</tissue>
    </source>
</reference>
<proteinExistence type="predicted"/>
<feature type="region of interest" description="Disordered" evidence="1">
    <location>
        <begin position="1"/>
        <end position="27"/>
    </location>
</feature>
<keyword evidence="3" id="KW-1185">Reference proteome</keyword>
<evidence type="ECO:0000256" key="1">
    <source>
        <dbReference type="SAM" id="MobiDB-lite"/>
    </source>
</evidence>
<dbReference type="AlphaFoldDB" id="A0A5B7G232"/>
<dbReference type="Proteomes" id="UP000324222">
    <property type="component" value="Unassembled WGS sequence"/>
</dbReference>
<name>A0A5B7G232_PORTR</name>
<protein>
    <submittedName>
        <fullName evidence="2">Uncharacterized protein</fullName>
    </submittedName>
</protein>
<comment type="caution">
    <text evidence="2">The sequence shown here is derived from an EMBL/GenBank/DDBJ whole genome shotgun (WGS) entry which is preliminary data.</text>
</comment>
<evidence type="ECO:0000313" key="2">
    <source>
        <dbReference type="EMBL" id="MPC51323.1"/>
    </source>
</evidence>
<organism evidence="2 3">
    <name type="scientific">Portunus trituberculatus</name>
    <name type="common">Swimming crab</name>
    <name type="synonym">Neptunus trituberculatus</name>
    <dbReference type="NCBI Taxonomy" id="210409"/>
    <lineage>
        <taxon>Eukaryota</taxon>
        <taxon>Metazoa</taxon>
        <taxon>Ecdysozoa</taxon>
        <taxon>Arthropoda</taxon>
        <taxon>Crustacea</taxon>
        <taxon>Multicrustacea</taxon>
        <taxon>Malacostraca</taxon>
        <taxon>Eumalacostraca</taxon>
        <taxon>Eucarida</taxon>
        <taxon>Decapoda</taxon>
        <taxon>Pleocyemata</taxon>
        <taxon>Brachyura</taxon>
        <taxon>Eubrachyura</taxon>
        <taxon>Portunoidea</taxon>
        <taxon>Portunidae</taxon>
        <taxon>Portuninae</taxon>
        <taxon>Portunus</taxon>
    </lineage>
</organism>
<sequence>MVQAEQGRHQQSPTIGKPLRQGRKGDYHANQRVFRYCKVGGKDPHCVSPRRCLRHISYGRKSNAAVG</sequence>
<accession>A0A5B7G232</accession>
<dbReference type="EMBL" id="VSRR010010099">
    <property type="protein sequence ID" value="MPC51323.1"/>
    <property type="molecule type" value="Genomic_DNA"/>
</dbReference>